<protein>
    <submittedName>
        <fullName evidence="5">SWPV1-273</fullName>
    </submittedName>
</protein>
<dbReference type="SMART" id="SM00248">
    <property type="entry name" value="ANK"/>
    <property type="match status" value="11"/>
</dbReference>
<feature type="repeat" description="ANK" evidence="3">
    <location>
        <begin position="331"/>
        <end position="363"/>
    </location>
</feature>
<evidence type="ECO:0000313" key="6">
    <source>
        <dbReference type="Proteomes" id="UP000315116"/>
    </source>
</evidence>
<evidence type="ECO:0000259" key="4">
    <source>
        <dbReference type="Pfam" id="PF09372"/>
    </source>
</evidence>
<dbReference type="PANTHER" id="PTHR24198">
    <property type="entry name" value="ANKYRIN REPEAT AND PROTEIN KINASE DOMAIN-CONTAINING PROTEIN"/>
    <property type="match status" value="1"/>
</dbReference>
<feature type="repeat" description="ANK" evidence="3">
    <location>
        <begin position="397"/>
        <end position="429"/>
    </location>
</feature>
<feature type="repeat" description="ANK" evidence="3">
    <location>
        <begin position="171"/>
        <end position="203"/>
    </location>
</feature>
<dbReference type="Gene3D" id="1.25.40.20">
    <property type="entry name" value="Ankyrin repeat-containing domain"/>
    <property type="match status" value="4"/>
</dbReference>
<dbReference type="Proteomes" id="UP000315116">
    <property type="component" value="Segment"/>
</dbReference>
<evidence type="ECO:0000256" key="3">
    <source>
        <dbReference type="PROSITE-ProRule" id="PRU00023"/>
    </source>
</evidence>
<evidence type="ECO:0000256" key="1">
    <source>
        <dbReference type="ARBA" id="ARBA00022737"/>
    </source>
</evidence>
<organism evidence="5 6">
    <name type="scientific">Shearwaterpox virus</name>
    <dbReference type="NCBI Taxonomy" id="1974596"/>
    <lineage>
        <taxon>Viruses</taxon>
        <taxon>Varidnaviria</taxon>
        <taxon>Bamfordvirae</taxon>
        <taxon>Nucleocytoviricota</taxon>
        <taxon>Pokkesviricetes</taxon>
        <taxon>Chitovirales</taxon>
        <taxon>Poxviridae</taxon>
        <taxon>Chordopoxvirinae</taxon>
        <taxon>Avipoxvirus</taxon>
        <taxon>Avipoxvirus canarypox</taxon>
        <taxon>Canarypox virus</taxon>
    </lineage>
</organism>
<evidence type="ECO:0000256" key="2">
    <source>
        <dbReference type="ARBA" id="ARBA00023043"/>
    </source>
</evidence>
<dbReference type="InterPro" id="IPR002110">
    <property type="entry name" value="Ankyrin_rpt"/>
</dbReference>
<dbReference type="Pfam" id="PF12796">
    <property type="entry name" value="Ank_2"/>
    <property type="match status" value="3"/>
</dbReference>
<dbReference type="PANTHER" id="PTHR24198:SF165">
    <property type="entry name" value="ANKYRIN REPEAT-CONTAINING PROTEIN-RELATED"/>
    <property type="match status" value="1"/>
</dbReference>
<dbReference type="Pfam" id="PF09372">
    <property type="entry name" value="PRANC"/>
    <property type="match status" value="1"/>
</dbReference>
<feature type="repeat" description="ANK" evidence="3">
    <location>
        <begin position="138"/>
        <end position="170"/>
    </location>
</feature>
<dbReference type="SUPFAM" id="SSF48403">
    <property type="entry name" value="Ankyrin repeat"/>
    <property type="match status" value="2"/>
</dbReference>
<reference evidence="5 6" key="1">
    <citation type="journal article" date="2017" name="BMC Genomics">
        <title>Genomic characterization of two novel pathogenic avipoxviruses isolated from pacific shearwaters (Ardenna spp.).</title>
        <authorList>
            <person name="Sarker S."/>
            <person name="Das S."/>
            <person name="Lavers J.L."/>
            <person name="Hutton I."/>
            <person name="Helbig K."/>
            <person name="Imbery J."/>
            <person name="Upton C."/>
            <person name="Raidal S.R."/>
        </authorList>
    </citation>
    <scope>NUCLEOTIDE SEQUENCE [LARGE SCALE GENOMIC DNA]</scope>
    <source>
        <strain evidence="5 6">SWPV-1</strain>
    </source>
</reference>
<evidence type="ECO:0000313" key="5">
    <source>
        <dbReference type="EMBL" id="ARF02832.1"/>
    </source>
</evidence>
<name>A0A1V0S877_CNPV</name>
<dbReference type="PRINTS" id="PR01415">
    <property type="entry name" value="ANKYRIN"/>
</dbReference>
<proteinExistence type="predicted"/>
<dbReference type="InterPro" id="IPR036770">
    <property type="entry name" value="Ankyrin_rpt-contain_sf"/>
</dbReference>
<feature type="repeat" description="ANK" evidence="3">
    <location>
        <begin position="105"/>
        <end position="137"/>
    </location>
</feature>
<feature type="repeat" description="ANK" evidence="3">
    <location>
        <begin position="364"/>
        <end position="396"/>
    </location>
</feature>
<keyword evidence="2 3" id="KW-0040">ANK repeat</keyword>
<sequence length="717" mass="82075">MNLSEEDVYPPLFSAVDSRNVVQITLLLEKGEDPNGLTKSKLTPIHSISSIISFSELCNLMIIYEDTIILDNYIKTFYKYNETRNLKIAKLLLNHGALVNVHNNNGITPLHIAAGSGSIKMVTLLLENGADINALTKYGESALHYAVSVKDINMCKFLLDHGIDVNIKNKKNVTALHISIEVDCYNIMRLLLRYGANPNIVSFYLLGIKKIEECKDDRLKKYLREKNVLNANNENILQDYISSSHFDFRRFSSRSKLIMRSYFEQCISPLVYLSKKGCVDEVELLLYYKADPNIKTIYQKSPLDYSILENKFDITKLLICYDADVNSMDLFKNTPIHYACKIKDDSFINILIENNADVKAKNKDGKTPLHVACKHNNISVIKRLLSKDVPINLLDNFNTSPLQYAVKSDSFDNVKFLLLHGADPNLCIDSKSSPIVMAINNNNKDIIELLIKFGADIKFINESCILHELAKVENKKMLKMLTSISGIDFSRVDDEGVPLICRLSKLSKTSIFENILLEKFVDLYKVVSVSANIFTMILDEYESMSNKIIKIILSHAAVQLQSRNNSNNLDIVVSYIESNEYFREIYKKCNEEIAKMNKIKLSKNHTLLDVYKRKLSINYLAKHHPLFSRINIREHFPMYGRYLERYLNASIKRYKILESAVISLDEIVTIDDLHYWNELSFDIKLSIVESIESKDLIDIITPDTIGKISLENIFTKT</sequence>
<feature type="domain" description="PRANC" evidence="4">
    <location>
        <begin position="603"/>
        <end position="700"/>
    </location>
</feature>
<accession>A0A1V0S877</accession>
<dbReference type="PROSITE" id="PS50297">
    <property type="entry name" value="ANK_REP_REGION"/>
    <property type="match status" value="7"/>
</dbReference>
<dbReference type="EMBL" id="KX857216">
    <property type="protein sequence ID" value="ARF02832.1"/>
    <property type="molecule type" value="Genomic_DNA"/>
</dbReference>
<feature type="repeat" description="ANK" evidence="3">
    <location>
        <begin position="430"/>
        <end position="462"/>
    </location>
</feature>
<gene>
    <name evidence="5" type="primary">SWPV1-273</name>
</gene>
<keyword evidence="1" id="KW-0677">Repeat</keyword>
<dbReference type="InterPro" id="IPR018272">
    <property type="entry name" value="PRANC_domain"/>
</dbReference>
<dbReference type="PROSITE" id="PS50088">
    <property type="entry name" value="ANK_REPEAT"/>
    <property type="match status" value="7"/>
</dbReference>